<reference evidence="1" key="1">
    <citation type="submission" date="2014-05" db="EMBL/GenBank/DDBJ databases">
        <authorList>
            <person name="Chronopoulou M."/>
        </authorList>
    </citation>
    <scope>NUCLEOTIDE SEQUENCE</scope>
    <source>
        <tissue evidence="1">Whole organism</tissue>
    </source>
</reference>
<accession>A0A0K2TNN2</accession>
<name>A0A0K2TNN2_LEPSM</name>
<proteinExistence type="predicted"/>
<sequence>WQSRVFRNMFKIKIIQTLKFMDSSKNILKCVVLHNGNNFGAIAIGHSVIFSHIENIIYSKLFILCPKTLK</sequence>
<feature type="non-terminal residue" evidence="1">
    <location>
        <position position="1"/>
    </location>
</feature>
<protein>
    <submittedName>
        <fullName evidence="1">Putative LOC101234683 [Hydra vulgaris]</fullName>
    </submittedName>
</protein>
<dbReference type="EMBL" id="HACA01009670">
    <property type="protein sequence ID" value="CDW27031.1"/>
    <property type="molecule type" value="Transcribed_RNA"/>
</dbReference>
<organism evidence="1">
    <name type="scientific">Lepeophtheirus salmonis</name>
    <name type="common">Salmon louse</name>
    <name type="synonym">Caligus salmonis</name>
    <dbReference type="NCBI Taxonomy" id="72036"/>
    <lineage>
        <taxon>Eukaryota</taxon>
        <taxon>Metazoa</taxon>
        <taxon>Ecdysozoa</taxon>
        <taxon>Arthropoda</taxon>
        <taxon>Crustacea</taxon>
        <taxon>Multicrustacea</taxon>
        <taxon>Hexanauplia</taxon>
        <taxon>Copepoda</taxon>
        <taxon>Siphonostomatoida</taxon>
        <taxon>Caligidae</taxon>
        <taxon>Lepeophtheirus</taxon>
    </lineage>
</organism>
<evidence type="ECO:0000313" key="1">
    <source>
        <dbReference type="EMBL" id="CDW27031.1"/>
    </source>
</evidence>
<dbReference type="AlphaFoldDB" id="A0A0K2TNN2"/>